<protein>
    <submittedName>
        <fullName evidence="10">Capsular biosynthesis protein</fullName>
    </submittedName>
</protein>
<evidence type="ECO:0000256" key="4">
    <source>
        <dbReference type="ARBA" id="ARBA00022692"/>
    </source>
</evidence>
<dbReference type="GO" id="GO:0004713">
    <property type="term" value="F:protein tyrosine kinase activity"/>
    <property type="evidence" value="ECO:0007669"/>
    <property type="project" value="TreeGrafter"/>
</dbReference>
<keyword evidence="4 7" id="KW-0812">Transmembrane</keyword>
<proteinExistence type="inferred from homology"/>
<reference evidence="11" key="1">
    <citation type="submission" date="2017-11" db="EMBL/GenBank/DDBJ databases">
        <authorList>
            <person name="Zhu W."/>
        </authorList>
    </citation>
    <scope>NUCLEOTIDE SEQUENCE [LARGE SCALE GENOMIC DNA]</scope>
    <source>
        <strain evidence="11">CAU 1051</strain>
    </source>
</reference>
<accession>A0A3D8PX63</accession>
<feature type="transmembrane region" description="Helical" evidence="7">
    <location>
        <begin position="18"/>
        <end position="40"/>
    </location>
</feature>
<evidence type="ECO:0000259" key="9">
    <source>
        <dbReference type="Pfam" id="PF13807"/>
    </source>
</evidence>
<dbReference type="Proteomes" id="UP000256520">
    <property type="component" value="Unassembled WGS sequence"/>
</dbReference>
<dbReference type="PANTHER" id="PTHR32309:SF13">
    <property type="entry name" value="FERRIC ENTEROBACTIN TRANSPORT PROTEIN FEPE"/>
    <property type="match status" value="1"/>
</dbReference>
<dbReference type="GO" id="GO:0005886">
    <property type="term" value="C:plasma membrane"/>
    <property type="evidence" value="ECO:0007669"/>
    <property type="project" value="UniProtKB-SubCell"/>
</dbReference>
<keyword evidence="5 7" id="KW-1133">Transmembrane helix</keyword>
<evidence type="ECO:0000313" key="10">
    <source>
        <dbReference type="EMBL" id="RDW20740.1"/>
    </source>
</evidence>
<evidence type="ECO:0000313" key="11">
    <source>
        <dbReference type="Proteomes" id="UP000256520"/>
    </source>
</evidence>
<gene>
    <name evidence="10" type="ORF">CWR45_05815</name>
</gene>
<comment type="subcellular location">
    <subcellularLocation>
        <location evidence="1">Cell membrane</location>
        <topology evidence="1">Multi-pass membrane protein</topology>
    </subcellularLocation>
</comment>
<dbReference type="Pfam" id="PF02706">
    <property type="entry name" value="Wzz"/>
    <property type="match status" value="1"/>
</dbReference>
<keyword evidence="6 7" id="KW-0472">Membrane</keyword>
<dbReference type="OrthoDB" id="2360475at2"/>
<dbReference type="RefSeq" id="WP_115748896.1">
    <property type="nucleotide sequence ID" value="NZ_PIOD01000005.1"/>
</dbReference>
<comment type="similarity">
    <text evidence="2">Belongs to the CpsC/CapA family.</text>
</comment>
<sequence>MEETISLKEIFEVIKKRLLLISAITLGAAIIAAVISYFVLTPTYEASSQFIVNQERQDPNTQLNTGNIQTDLQLINTYNVIIKTPAILDKVIEELSLPYSVGALSSKIAVSSAENSQVVTITVTDEDPAQAVKIANTTVGVFHDEIPELMNVNNVNILTEAQLSPNPKPVAPNPILNIAIATVLGIMVGVGLAFLLEYLDNSITTEDDVEKKLGLPVLGVISRVSDEDVRENQFTFQSKQMRRSGLDGAQRKTI</sequence>
<evidence type="ECO:0000256" key="1">
    <source>
        <dbReference type="ARBA" id="ARBA00004651"/>
    </source>
</evidence>
<name>A0A3D8PX63_9BACI</name>
<evidence type="ECO:0000256" key="2">
    <source>
        <dbReference type="ARBA" id="ARBA00006683"/>
    </source>
</evidence>
<dbReference type="InterPro" id="IPR003856">
    <property type="entry name" value="LPS_length_determ_N"/>
</dbReference>
<dbReference type="InterPro" id="IPR032807">
    <property type="entry name" value="GNVR"/>
</dbReference>
<dbReference type="AlphaFoldDB" id="A0A3D8PX63"/>
<evidence type="ECO:0000256" key="3">
    <source>
        <dbReference type="ARBA" id="ARBA00022475"/>
    </source>
</evidence>
<feature type="domain" description="Polysaccharide chain length determinant N-terminal" evidence="8">
    <location>
        <begin position="3"/>
        <end position="95"/>
    </location>
</feature>
<keyword evidence="11" id="KW-1185">Reference proteome</keyword>
<evidence type="ECO:0000256" key="5">
    <source>
        <dbReference type="ARBA" id="ARBA00022989"/>
    </source>
</evidence>
<dbReference type="InterPro" id="IPR050445">
    <property type="entry name" value="Bact_polysacc_biosynth/exp"/>
</dbReference>
<feature type="transmembrane region" description="Helical" evidence="7">
    <location>
        <begin position="175"/>
        <end position="196"/>
    </location>
</feature>
<evidence type="ECO:0000256" key="6">
    <source>
        <dbReference type="ARBA" id="ARBA00023136"/>
    </source>
</evidence>
<keyword evidence="3" id="KW-1003">Cell membrane</keyword>
<comment type="caution">
    <text evidence="10">The sequence shown here is derived from an EMBL/GenBank/DDBJ whole genome shotgun (WGS) entry which is preliminary data.</text>
</comment>
<dbReference type="Pfam" id="PF13807">
    <property type="entry name" value="GNVR"/>
    <property type="match status" value="1"/>
</dbReference>
<organism evidence="10 11">
    <name type="scientific">Oceanobacillus chungangensis</name>
    <dbReference type="NCBI Taxonomy" id="1229152"/>
    <lineage>
        <taxon>Bacteria</taxon>
        <taxon>Bacillati</taxon>
        <taxon>Bacillota</taxon>
        <taxon>Bacilli</taxon>
        <taxon>Bacillales</taxon>
        <taxon>Bacillaceae</taxon>
        <taxon>Oceanobacillus</taxon>
    </lineage>
</organism>
<evidence type="ECO:0000259" key="8">
    <source>
        <dbReference type="Pfam" id="PF02706"/>
    </source>
</evidence>
<evidence type="ECO:0000256" key="7">
    <source>
        <dbReference type="SAM" id="Phobius"/>
    </source>
</evidence>
<feature type="domain" description="Tyrosine-protein kinase G-rich" evidence="9">
    <location>
        <begin position="150"/>
        <end position="195"/>
    </location>
</feature>
<dbReference type="EMBL" id="PIOD01000005">
    <property type="protein sequence ID" value="RDW20740.1"/>
    <property type="molecule type" value="Genomic_DNA"/>
</dbReference>
<dbReference type="PANTHER" id="PTHR32309">
    <property type="entry name" value="TYROSINE-PROTEIN KINASE"/>
    <property type="match status" value="1"/>
</dbReference>